<evidence type="ECO:0000313" key="2">
    <source>
        <dbReference type="Proteomes" id="UP000196320"/>
    </source>
</evidence>
<dbReference type="EMBL" id="FUKO01000019">
    <property type="protein sequence ID" value="SJN27891.1"/>
    <property type="molecule type" value="Genomic_DNA"/>
</dbReference>
<gene>
    <name evidence="1" type="ORF">FM104_05780</name>
</gene>
<dbReference type="Proteomes" id="UP000196320">
    <property type="component" value="Unassembled WGS sequence"/>
</dbReference>
<dbReference type="RefSeq" id="WP_087130507.1">
    <property type="nucleotide sequence ID" value="NZ_FUKO01000019.1"/>
</dbReference>
<name>A0A1R4J709_9MICO</name>
<evidence type="ECO:0000313" key="1">
    <source>
        <dbReference type="EMBL" id="SJN27891.1"/>
    </source>
</evidence>
<dbReference type="OrthoDB" id="4691918at2"/>
<keyword evidence="2" id="KW-1185">Reference proteome</keyword>
<accession>A0A1R4J709</accession>
<sequence>MSSRLRIVEAETGPADLPAQLPAEARLLRQVPGPDRPDYFFAVLDEAIAYRTTLVALQEQGVNPDAADPRLIRINDDGSVDLRIFGIVFAGRIAGEAPHAGMKNFPVSLAYVIDNSAIQDGALDFAKIVYAAVAFITDIDDESTAVGP</sequence>
<dbReference type="AlphaFoldDB" id="A0A1R4J709"/>
<reference evidence="1 2" key="1">
    <citation type="submission" date="2017-02" db="EMBL/GenBank/DDBJ databases">
        <authorList>
            <person name="Peterson S.W."/>
        </authorList>
    </citation>
    <scope>NUCLEOTIDE SEQUENCE [LARGE SCALE GENOMIC DNA]</scope>
    <source>
        <strain evidence="1 2">B Mb 05.01</strain>
    </source>
</reference>
<protein>
    <submittedName>
        <fullName evidence="1">Uncharacterized protein</fullName>
    </submittedName>
</protein>
<organism evidence="1 2">
    <name type="scientific">Microbacterium esteraromaticum</name>
    <dbReference type="NCBI Taxonomy" id="57043"/>
    <lineage>
        <taxon>Bacteria</taxon>
        <taxon>Bacillati</taxon>
        <taxon>Actinomycetota</taxon>
        <taxon>Actinomycetes</taxon>
        <taxon>Micrococcales</taxon>
        <taxon>Microbacteriaceae</taxon>
        <taxon>Microbacterium</taxon>
    </lineage>
</organism>
<proteinExistence type="predicted"/>